<organism evidence="7 8">
    <name type="scientific">Psilocybe cf. subviscida</name>
    <dbReference type="NCBI Taxonomy" id="2480587"/>
    <lineage>
        <taxon>Eukaryota</taxon>
        <taxon>Fungi</taxon>
        <taxon>Dikarya</taxon>
        <taxon>Basidiomycota</taxon>
        <taxon>Agaricomycotina</taxon>
        <taxon>Agaricomycetes</taxon>
        <taxon>Agaricomycetidae</taxon>
        <taxon>Agaricales</taxon>
        <taxon>Agaricineae</taxon>
        <taxon>Strophariaceae</taxon>
        <taxon>Psilocybe</taxon>
    </lineage>
</organism>
<evidence type="ECO:0000313" key="7">
    <source>
        <dbReference type="EMBL" id="KAF5322753.1"/>
    </source>
</evidence>
<evidence type="ECO:0000256" key="3">
    <source>
        <dbReference type="ARBA" id="ARBA00022833"/>
    </source>
</evidence>
<keyword evidence="1" id="KW-0479">Metal-binding</keyword>
<protein>
    <recommendedName>
        <fullName evidence="6">C2H2-type domain-containing protein</fullName>
    </recommendedName>
</protein>
<reference evidence="7 8" key="1">
    <citation type="journal article" date="2020" name="ISME J.">
        <title>Uncovering the hidden diversity of litter-decomposition mechanisms in mushroom-forming fungi.</title>
        <authorList>
            <person name="Floudas D."/>
            <person name="Bentzer J."/>
            <person name="Ahren D."/>
            <person name="Johansson T."/>
            <person name="Persson P."/>
            <person name="Tunlid A."/>
        </authorList>
    </citation>
    <scope>NUCLEOTIDE SEQUENCE [LARGE SCALE GENOMIC DNA]</scope>
    <source>
        <strain evidence="7 8">CBS 101986</strain>
    </source>
</reference>
<feature type="compositionally biased region" description="Low complexity" evidence="5">
    <location>
        <begin position="548"/>
        <end position="558"/>
    </location>
</feature>
<dbReference type="PROSITE" id="PS00028">
    <property type="entry name" value="ZINC_FINGER_C2H2_1"/>
    <property type="match status" value="2"/>
</dbReference>
<dbReference type="SUPFAM" id="SSF57667">
    <property type="entry name" value="beta-beta-alpha zinc fingers"/>
    <property type="match status" value="1"/>
</dbReference>
<feature type="compositionally biased region" description="Low complexity" evidence="5">
    <location>
        <begin position="611"/>
        <end position="621"/>
    </location>
</feature>
<evidence type="ECO:0000256" key="5">
    <source>
        <dbReference type="SAM" id="MobiDB-lite"/>
    </source>
</evidence>
<dbReference type="PANTHER" id="PTHR23235">
    <property type="entry name" value="KRUEPPEL-LIKE TRANSCRIPTION FACTOR"/>
    <property type="match status" value="1"/>
</dbReference>
<sequence>MQAAEDIPAEQLPQEEEWDDDEDYDDEGDEEEEEDDADIDAEAAEIARRLGEELWADITKVTAERNAASNAAAASAADTQPVPQAVPGIAQPQQQPTFSAHPPRKEEAIIATIKTILTLLENDPLAKATVASATLPTGQNVLEVLMRISAEGTIAKGLAGPLSPIIVSFARSEVLFSNLKQSNASAIQLDRGKRKREEFDEGHHMQPPAYKRPYVPDVELHNQVVEAIRVIAQALGATLPSQALDPALVSSIRLQLHQVFLFAVTSSATGGQGMHVLQEISGLIQVIGVLSGIPIGQSPESGNQSAPQPFGSGSVYGWGSGQTSTDIGTAVYPCLVGGCHKTFSRLYTLRAHQRGHSSHRPYRCTLCPASFARNHDLKRHIKLHDKKAWKCEGCQKIFSRRDAIKRHKNGTKNRGPKSDICLVAEVTEVQLEGEDGEDAVREERRAKLWNGRAVQEASGTSSSGTQKMARDVKTIDEGEINPAVIAGMQASVISIHPLLQALVGAALGNPMGHAPVAPVDSSAGQATLASVIARAQTQNLPSVFIPTASGQQSSQSAGDGAGDEPMDDDSQTQQRAAEETTEGQPTLPSLSMYGLSDEQAQLLEIAIANAASAAQAQAEAEAALEEEEEEDDYDVDENDYDESDLDQDKDTGAE</sequence>
<dbReference type="SMART" id="SM00355">
    <property type="entry name" value="ZnF_C2H2"/>
    <property type="match status" value="3"/>
</dbReference>
<name>A0A8H5F4A4_9AGAR</name>
<feature type="domain" description="C2H2-type" evidence="6">
    <location>
        <begin position="389"/>
        <end position="418"/>
    </location>
</feature>
<feature type="compositionally biased region" description="Acidic residues" evidence="5">
    <location>
        <begin position="622"/>
        <end position="645"/>
    </location>
</feature>
<comment type="caution">
    <text evidence="7">The sequence shown here is derived from an EMBL/GenBank/DDBJ whole genome shotgun (WGS) entry which is preliminary data.</text>
</comment>
<dbReference type="Proteomes" id="UP000567179">
    <property type="component" value="Unassembled WGS sequence"/>
</dbReference>
<feature type="compositionally biased region" description="Basic and acidic residues" evidence="5">
    <location>
        <begin position="195"/>
        <end position="204"/>
    </location>
</feature>
<keyword evidence="2 4" id="KW-0863">Zinc-finger</keyword>
<dbReference type="InterPro" id="IPR013087">
    <property type="entry name" value="Znf_C2H2_type"/>
</dbReference>
<dbReference type="Gene3D" id="3.30.160.60">
    <property type="entry name" value="Classic Zinc Finger"/>
    <property type="match status" value="2"/>
</dbReference>
<feature type="region of interest" description="Disordered" evidence="5">
    <location>
        <begin position="190"/>
        <end position="212"/>
    </location>
</feature>
<feature type="region of interest" description="Disordered" evidence="5">
    <location>
        <begin position="1"/>
        <end position="46"/>
    </location>
</feature>
<evidence type="ECO:0000259" key="6">
    <source>
        <dbReference type="PROSITE" id="PS50157"/>
    </source>
</evidence>
<evidence type="ECO:0000256" key="4">
    <source>
        <dbReference type="PROSITE-ProRule" id="PRU00042"/>
    </source>
</evidence>
<dbReference type="AlphaFoldDB" id="A0A8H5F4A4"/>
<dbReference type="GO" id="GO:0000978">
    <property type="term" value="F:RNA polymerase II cis-regulatory region sequence-specific DNA binding"/>
    <property type="evidence" value="ECO:0007669"/>
    <property type="project" value="TreeGrafter"/>
</dbReference>
<evidence type="ECO:0000256" key="2">
    <source>
        <dbReference type="ARBA" id="ARBA00022771"/>
    </source>
</evidence>
<feature type="domain" description="C2H2-type" evidence="6">
    <location>
        <begin position="362"/>
        <end position="389"/>
    </location>
</feature>
<feature type="compositionally biased region" description="Acidic residues" evidence="5">
    <location>
        <begin position="13"/>
        <end position="43"/>
    </location>
</feature>
<feature type="compositionally biased region" description="Acidic residues" evidence="5">
    <location>
        <begin position="561"/>
        <end position="570"/>
    </location>
</feature>
<dbReference type="PANTHER" id="PTHR23235:SF120">
    <property type="entry name" value="KRUPPEL-LIKE FACTOR 15"/>
    <property type="match status" value="1"/>
</dbReference>
<accession>A0A8H5F4A4</accession>
<keyword evidence="8" id="KW-1185">Reference proteome</keyword>
<dbReference type="PROSITE" id="PS50157">
    <property type="entry name" value="ZINC_FINGER_C2H2_2"/>
    <property type="match status" value="3"/>
</dbReference>
<proteinExistence type="predicted"/>
<dbReference type="InterPro" id="IPR036236">
    <property type="entry name" value="Znf_C2H2_sf"/>
</dbReference>
<dbReference type="GO" id="GO:0008270">
    <property type="term" value="F:zinc ion binding"/>
    <property type="evidence" value="ECO:0007669"/>
    <property type="project" value="UniProtKB-KW"/>
</dbReference>
<feature type="region of interest" description="Disordered" evidence="5">
    <location>
        <begin position="611"/>
        <end position="654"/>
    </location>
</feature>
<gene>
    <name evidence="7" type="ORF">D9619_001473</name>
</gene>
<evidence type="ECO:0000256" key="1">
    <source>
        <dbReference type="ARBA" id="ARBA00022723"/>
    </source>
</evidence>
<feature type="region of interest" description="Disordered" evidence="5">
    <location>
        <begin position="546"/>
        <end position="591"/>
    </location>
</feature>
<dbReference type="GO" id="GO:0000981">
    <property type="term" value="F:DNA-binding transcription factor activity, RNA polymerase II-specific"/>
    <property type="evidence" value="ECO:0007669"/>
    <property type="project" value="TreeGrafter"/>
</dbReference>
<keyword evidence="3" id="KW-0862">Zinc</keyword>
<feature type="domain" description="C2H2-type" evidence="6">
    <location>
        <begin position="332"/>
        <end position="361"/>
    </location>
</feature>
<dbReference type="EMBL" id="JAACJJ010000028">
    <property type="protein sequence ID" value="KAF5322753.1"/>
    <property type="molecule type" value="Genomic_DNA"/>
</dbReference>
<dbReference type="Pfam" id="PF00096">
    <property type="entry name" value="zf-C2H2"/>
    <property type="match status" value="2"/>
</dbReference>
<evidence type="ECO:0000313" key="8">
    <source>
        <dbReference type="Proteomes" id="UP000567179"/>
    </source>
</evidence>
<dbReference type="OrthoDB" id="8922241at2759"/>